<name>A0A0C2M7Y2_THEKT</name>
<feature type="transmembrane region" description="Helical" evidence="2">
    <location>
        <begin position="190"/>
        <end position="212"/>
    </location>
</feature>
<dbReference type="InterPro" id="IPR004156">
    <property type="entry name" value="OATP"/>
</dbReference>
<reference evidence="3 4" key="1">
    <citation type="journal article" date="2014" name="Genome Biol. Evol.">
        <title>The genome of the myxosporean Thelohanellus kitauei shows adaptations to nutrient acquisition within its fish host.</title>
        <authorList>
            <person name="Yang Y."/>
            <person name="Xiong J."/>
            <person name="Zhou Z."/>
            <person name="Huo F."/>
            <person name="Miao W."/>
            <person name="Ran C."/>
            <person name="Liu Y."/>
            <person name="Zhang J."/>
            <person name="Feng J."/>
            <person name="Wang M."/>
            <person name="Wang M."/>
            <person name="Wang L."/>
            <person name="Yao B."/>
        </authorList>
    </citation>
    <scope>NUCLEOTIDE SEQUENCE [LARGE SCALE GENOMIC DNA]</scope>
    <source>
        <strain evidence="3">Wuqing</strain>
    </source>
</reference>
<dbReference type="PANTHER" id="PTHR11388">
    <property type="entry name" value="ORGANIC ANION TRANSPORTER"/>
    <property type="match status" value="1"/>
</dbReference>
<feature type="transmembrane region" description="Helical" evidence="2">
    <location>
        <begin position="233"/>
        <end position="254"/>
    </location>
</feature>
<dbReference type="Gene3D" id="1.20.1250.20">
    <property type="entry name" value="MFS general substrate transporter like domains"/>
    <property type="match status" value="1"/>
</dbReference>
<evidence type="ECO:0000256" key="1">
    <source>
        <dbReference type="ARBA" id="ARBA00023157"/>
    </source>
</evidence>
<accession>A0A0C2M7Y2</accession>
<keyword evidence="2" id="KW-1133">Transmembrane helix</keyword>
<comment type="caution">
    <text evidence="3">The sequence shown here is derived from an EMBL/GenBank/DDBJ whole genome shotgun (WGS) entry which is preliminary data.</text>
</comment>
<dbReference type="GO" id="GO:0043252">
    <property type="term" value="P:sodium-independent organic anion transport"/>
    <property type="evidence" value="ECO:0007669"/>
    <property type="project" value="TreeGrafter"/>
</dbReference>
<dbReference type="Pfam" id="PF03137">
    <property type="entry name" value="OATP"/>
    <property type="match status" value="1"/>
</dbReference>
<evidence type="ECO:0000256" key="2">
    <source>
        <dbReference type="SAM" id="Phobius"/>
    </source>
</evidence>
<dbReference type="EMBL" id="JWZT01004773">
    <property type="protein sequence ID" value="KII63090.1"/>
    <property type="molecule type" value="Genomic_DNA"/>
</dbReference>
<keyword evidence="2" id="KW-0472">Membrane</keyword>
<dbReference type="OMA" id="AMEIHIT"/>
<proteinExistence type="predicted"/>
<feature type="transmembrane region" description="Helical" evidence="2">
    <location>
        <begin position="65"/>
        <end position="89"/>
    </location>
</feature>
<feature type="transmembrane region" description="Helical" evidence="2">
    <location>
        <begin position="95"/>
        <end position="117"/>
    </location>
</feature>
<evidence type="ECO:0000313" key="3">
    <source>
        <dbReference type="EMBL" id="KII63090.1"/>
    </source>
</evidence>
<dbReference type="OrthoDB" id="5959811at2759"/>
<feature type="transmembrane region" description="Helical" evidence="2">
    <location>
        <begin position="28"/>
        <end position="53"/>
    </location>
</feature>
<organism evidence="3 4">
    <name type="scientific">Thelohanellus kitauei</name>
    <name type="common">Myxosporean</name>
    <dbReference type="NCBI Taxonomy" id="669202"/>
    <lineage>
        <taxon>Eukaryota</taxon>
        <taxon>Metazoa</taxon>
        <taxon>Cnidaria</taxon>
        <taxon>Myxozoa</taxon>
        <taxon>Myxosporea</taxon>
        <taxon>Bivalvulida</taxon>
        <taxon>Platysporina</taxon>
        <taxon>Myxobolidae</taxon>
        <taxon>Thelohanellus</taxon>
    </lineage>
</organism>
<keyword evidence="2" id="KW-0812">Transmembrane</keyword>
<gene>
    <name evidence="3" type="ORF">RF11_01837</name>
</gene>
<dbReference type="InterPro" id="IPR036259">
    <property type="entry name" value="MFS_trans_sf"/>
</dbReference>
<dbReference type="SUPFAM" id="SSF103473">
    <property type="entry name" value="MFS general substrate transporter"/>
    <property type="match status" value="1"/>
</dbReference>
<dbReference type="PANTHER" id="PTHR11388:SF100">
    <property type="entry name" value="SOLUTE CARRIER ORGANIC ANION TRANSPORTER FAMILY MEMBER 4A1"/>
    <property type="match status" value="1"/>
</dbReference>
<dbReference type="GO" id="GO:0015347">
    <property type="term" value="F:sodium-independent organic anion transmembrane transporter activity"/>
    <property type="evidence" value="ECO:0007669"/>
    <property type="project" value="TreeGrafter"/>
</dbReference>
<dbReference type="AlphaFoldDB" id="A0A0C2M7Y2"/>
<evidence type="ECO:0000313" key="4">
    <source>
        <dbReference type="Proteomes" id="UP000031668"/>
    </source>
</evidence>
<sequence>MIPVEPPIGENNQDIPHFVSKSVKYASYFQLVILCCSALTHSSMVTGAVSVSMSSIEKAFKLSNIYVVMVLTVYNIFLGLASIPVSYLAKNNKQFFLNLGMLSISIGGCIFILPVFLKSQPKMANILVRTYLCGENVSSRPVTESHYQALYVVIMYIGYAVIGVGSVPLFTTAIRYIIETFEKSKSPLLISIYFLCQVMGTMLVFLSSKLILRVPLHPWIKRDPHEVPDQDKWVGAYWLIYLIGSIVLLLLMLLNICVNQFIKKHSRVKTISVLSFKN</sequence>
<keyword evidence="1" id="KW-1015">Disulfide bond</keyword>
<dbReference type="Proteomes" id="UP000031668">
    <property type="component" value="Unassembled WGS sequence"/>
</dbReference>
<keyword evidence="4" id="KW-1185">Reference proteome</keyword>
<feature type="transmembrane region" description="Helical" evidence="2">
    <location>
        <begin position="149"/>
        <end position="178"/>
    </location>
</feature>
<protein>
    <submittedName>
        <fullName evidence="3">Solute carrier organic anion transporter family member 4A1</fullName>
    </submittedName>
</protein>
<dbReference type="GO" id="GO:0016323">
    <property type="term" value="C:basolateral plasma membrane"/>
    <property type="evidence" value="ECO:0007669"/>
    <property type="project" value="TreeGrafter"/>
</dbReference>